<dbReference type="eggNOG" id="KOG3627">
    <property type="taxonomic scope" value="Eukaryota"/>
</dbReference>
<keyword evidence="3 7" id="KW-0732">Signal</keyword>
<dbReference type="InParanoid" id="A0A139WKR7"/>
<dbReference type="SMR" id="A0A139WKR7"/>
<dbReference type="CDD" id="cd00190">
    <property type="entry name" value="Tryp_SPc"/>
    <property type="match status" value="1"/>
</dbReference>
<dbReference type="InterPro" id="IPR001314">
    <property type="entry name" value="Peptidase_S1A"/>
</dbReference>
<evidence type="ECO:0000256" key="4">
    <source>
        <dbReference type="ARBA" id="ARBA00023157"/>
    </source>
</evidence>
<reference evidence="9 10" key="2">
    <citation type="journal article" date="2010" name="Nucleic Acids Res.">
        <title>BeetleBase in 2010: revisions to provide comprehensive genomic information for Tribolium castaneum.</title>
        <authorList>
            <person name="Kim H.S."/>
            <person name="Murphy T."/>
            <person name="Xia J."/>
            <person name="Caragea D."/>
            <person name="Park Y."/>
            <person name="Beeman R.W."/>
            <person name="Lorenzen M.D."/>
            <person name="Butcher S."/>
            <person name="Manak J.R."/>
            <person name="Brown S.J."/>
        </authorList>
    </citation>
    <scope>GENOME REANNOTATION</scope>
    <source>
        <strain evidence="9 10">Georgia GA2</strain>
    </source>
</reference>
<comment type="similarity">
    <text evidence="6">Belongs to the peptidase S1 family. CLIP subfamily.</text>
</comment>
<dbReference type="InterPro" id="IPR009003">
    <property type="entry name" value="Peptidase_S1_PA"/>
</dbReference>
<protein>
    <submittedName>
        <fullName evidence="9">Trypsin zeta-like protein</fullName>
    </submittedName>
</protein>
<dbReference type="KEGG" id="tca:657919"/>
<dbReference type="InterPro" id="IPR018114">
    <property type="entry name" value="TRYPSIN_HIS"/>
</dbReference>
<evidence type="ECO:0000259" key="8">
    <source>
        <dbReference type="PROSITE" id="PS50240"/>
    </source>
</evidence>
<feature type="chain" id="PRO_5007300099" evidence="7">
    <location>
        <begin position="21"/>
        <end position="313"/>
    </location>
</feature>
<evidence type="ECO:0000256" key="6">
    <source>
        <dbReference type="ARBA" id="ARBA00024195"/>
    </source>
</evidence>
<dbReference type="PRINTS" id="PR00722">
    <property type="entry name" value="CHYMOTRYPSIN"/>
</dbReference>
<reference evidence="9 10" key="1">
    <citation type="journal article" date="2008" name="Nature">
        <title>The genome of the model beetle and pest Tribolium castaneum.</title>
        <authorList>
            <consortium name="Tribolium Genome Sequencing Consortium"/>
            <person name="Richards S."/>
            <person name="Gibbs R.A."/>
            <person name="Weinstock G.M."/>
            <person name="Brown S.J."/>
            <person name="Denell R."/>
            <person name="Beeman R.W."/>
            <person name="Gibbs R."/>
            <person name="Beeman R.W."/>
            <person name="Brown S.J."/>
            <person name="Bucher G."/>
            <person name="Friedrich M."/>
            <person name="Grimmelikhuijzen C.J."/>
            <person name="Klingler M."/>
            <person name="Lorenzen M."/>
            <person name="Richards S."/>
            <person name="Roth S."/>
            <person name="Schroder R."/>
            <person name="Tautz D."/>
            <person name="Zdobnov E.M."/>
            <person name="Muzny D."/>
            <person name="Gibbs R.A."/>
            <person name="Weinstock G.M."/>
            <person name="Attaway T."/>
            <person name="Bell S."/>
            <person name="Buhay C.J."/>
            <person name="Chandrabose M.N."/>
            <person name="Chavez D."/>
            <person name="Clerk-Blankenburg K.P."/>
            <person name="Cree A."/>
            <person name="Dao M."/>
            <person name="Davis C."/>
            <person name="Chacko J."/>
            <person name="Dinh H."/>
            <person name="Dugan-Rocha S."/>
            <person name="Fowler G."/>
            <person name="Garner T.T."/>
            <person name="Garnes J."/>
            <person name="Gnirke A."/>
            <person name="Hawes A."/>
            <person name="Hernandez J."/>
            <person name="Hines S."/>
            <person name="Holder M."/>
            <person name="Hume J."/>
            <person name="Jhangiani S.N."/>
            <person name="Joshi V."/>
            <person name="Khan Z.M."/>
            <person name="Jackson L."/>
            <person name="Kovar C."/>
            <person name="Kowis A."/>
            <person name="Lee S."/>
            <person name="Lewis L.R."/>
            <person name="Margolis J."/>
            <person name="Morgan M."/>
            <person name="Nazareth L.V."/>
            <person name="Nguyen N."/>
            <person name="Okwuonu G."/>
            <person name="Parker D."/>
            <person name="Richards S."/>
            <person name="Ruiz S.J."/>
            <person name="Santibanez J."/>
            <person name="Savard J."/>
            <person name="Scherer S.E."/>
            <person name="Schneider B."/>
            <person name="Sodergren E."/>
            <person name="Tautz D."/>
            <person name="Vattahil S."/>
            <person name="Villasana D."/>
            <person name="White C.S."/>
            <person name="Wright R."/>
            <person name="Park Y."/>
            <person name="Beeman R.W."/>
            <person name="Lord J."/>
            <person name="Oppert B."/>
            <person name="Lorenzen M."/>
            <person name="Brown S."/>
            <person name="Wang L."/>
            <person name="Savard J."/>
            <person name="Tautz D."/>
            <person name="Richards S."/>
            <person name="Weinstock G."/>
            <person name="Gibbs R.A."/>
            <person name="Liu Y."/>
            <person name="Worley K."/>
            <person name="Weinstock G."/>
            <person name="Elsik C.G."/>
            <person name="Reese J.T."/>
            <person name="Elhaik E."/>
            <person name="Landan G."/>
            <person name="Graur D."/>
            <person name="Arensburger P."/>
            <person name="Atkinson P."/>
            <person name="Beeman R.W."/>
            <person name="Beidler J."/>
            <person name="Brown S.J."/>
            <person name="Demuth J.P."/>
            <person name="Drury D.W."/>
            <person name="Du Y.Z."/>
            <person name="Fujiwara H."/>
            <person name="Lorenzen M."/>
            <person name="Maselli V."/>
            <person name="Osanai M."/>
            <person name="Park Y."/>
            <person name="Robertson H.M."/>
            <person name="Tu Z."/>
            <person name="Wang J.J."/>
            <person name="Wang S."/>
            <person name="Richards S."/>
            <person name="Song H."/>
            <person name="Zhang L."/>
            <person name="Sodergren E."/>
            <person name="Werner D."/>
            <person name="Stanke M."/>
            <person name="Morgenstern B."/>
            <person name="Solovyev V."/>
            <person name="Kosarev P."/>
            <person name="Brown G."/>
            <person name="Chen H.C."/>
            <person name="Ermolaeva O."/>
            <person name="Hlavina W."/>
            <person name="Kapustin Y."/>
            <person name="Kiryutin B."/>
            <person name="Kitts P."/>
            <person name="Maglott D."/>
            <person name="Pruitt K."/>
            <person name="Sapojnikov V."/>
            <person name="Souvorov A."/>
            <person name="Mackey A.J."/>
            <person name="Waterhouse R.M."/>
            <person name="Wyder S."/>
            <person name="Zdobnov E.M."/>
            <person name="Zdobnov E.M."/>
            <person name="Wyder S."/>
            <person name="Kriventseva E.V."/>
            <person name="Kadowaki T."/>
            <person name="Bork P."/>
            <person name="Aranda M."/>
            <person name="Bao R."/>
            <person name="Beermann A."/>
            <person name="Berns N."/>
            <person name="Bolognesi R."/>
            <person name="Bonneton F."/>
            <person name="Bopp D."/>
            <person name="Brown S.J."/>
            <person name="Bucher G."/>
            <person name="Butts T."/>
            <person name="Chaumot A."/>
            <person name="Denell R.E."/>
            <person name="Ferrier D.E."/>
            <person name="Friedrich M."/>
            <person name="Gordon C.M."/>
            <person name="Jindra M."/>
            <person name="Klingler M."/>
            <person name="Lan Q."/>
            <person name="Lattorff H.M."/>
            <person name="Laudet V."/>
            <person name="von Levetsow C."/>
            <person name="Liu Z."/>
            <person name="Lutz R."/>
            <person name="Lynch J.A."/>
            <person name="da Fonseca R.N."/>
            <person name="Posnien N."/>
            <person name="Reuter R."/>
            <person name="Roth S."/>
            <person name="Savard J."/>
            <person name="Schinko J.B."/>
            <person name="Schmitt C."/>
            <person name="Schoppmeier M."/>
            <person name="Schroder R."/>
            <person name="Shippy T.D."/>
            <person name="Simonnet F."/>
            <person name="Marques-Souza H."/>
            <person name="Tautz D."/>
            <person name="Tomoyasu Y."/>
            <person name="Trauner J."/>
            <person name="Van der Zee M."/>
            <person name="Vervoort M."/>
            <person name="Wittkopp N."/>
            <person name="Wimmer E.A."/>
            <person name="Yang X."/>
            <person name="Jones A.K."/>
            <person name="Sattelle D.B."/>
            <person name="Ebert P.R."/>
            <person name="Nelson D."/>
            <person name="Scott J.G."/>
            <person name="Beeman R.W."/>
            <person name="Muthukrishnan S."/>
            <person name="Kramer K.J."/>
            <person name="Arakane Y."/>
            <person name="Beeman R.W."/>
            <person name="Zhu Q."/>
            <person name="Hogenkamp D."/>
            <person name="Dixit R."/>
            <person name="Oppert B."/>
            <person name="Jiang H."/>
            <person name="Zou Z."/>
            <person name="Marshall J."/>
            <person name="Elpidina E."/>
            <person name="Vinokurov K."/>
            <person name="Oppert C."/>
            <person name="Zou Z."/>
            <person name="Evans J."/>
            <person name="Lu Z."/>
            <person name="Zhao P."/>
            <person name="Sumathipala N."/>
            <person name="Altincicek B."/>
            <person name="Vilcinskas A."/>
            <person name="Williams M."/>
            <person name="Hultmark D."/>
            <person name="Hetru C."/>
            <person name="Jiang H."/>
            <person name="Grimmelikhuijzen C.J."/>
            <person name="Hauser F."/>
            <person name="Cazzamali G."/>
            <person name="Williamson M."/>
            <person name="Park Y."/>
            <person name="Li B."/>
            <person name="Tanaka Y."/>
            <person name="Predel R."/>
            <person name="Neupert S."/>
            <person name="Schachtner J."/>
            <person name="Verleyen P."/>
            <person name="Raible F."/>
            <person name="Bork P."/>
            <person name="Friedrich M."/>
            <person name="Walden K.K."/>
            <person name="Robertson H.M."/>
            <person name="Angeli S."/>
            <person name="Foret S."/>
            <person name="Bucher G."/>
            <person name="Schuetz S."/>
            <person name="Maleszka R."/>
            <person name="Wimmer E.A."/>
            <person name="Beeman R.W."/>
            <person name="Lorenzen M."/>
            <person name="Tomoyasu Y."/>
            <person name="Miller S.C."/>
            <person name="Grossmann D."/>
            <person name="Bucher G."/>
        </authorList>
    </citation>
    <scope>NUCLEOTIDE SEQUENCE [LARGE SCALE GENOMIC DNA]</scope>
    <source>
        <strain evidence="9 10">Georgia GA2</strain>
    </source>
</reference>
<dbReference type="Gene3D" id="2.40.10.10">
    <property type="entry name" value="Trypsin-like serine proteases"/>
    <property type="match status" value="1"/>
</dbReference>
<keyword evidence="2" id="KW-0964">Secreted</keyword>
<feature type="domain" description="Peptidase S1" evidence="8">
    <location>
        <begin position="89"/>
        <end position="302"/>
    </location>
</feature>
<proteinExistence type="inferred from homology"/>
<sequence length="313" mass="34674">MAKIFKFLLCLMFLVKFSQAKNCTCVPFYQCSDDESEIISDGRGLIEVRKSRQCDGVFEVCCNSTMATSTTTAPTKPPKGCGFQNPDIFPWSSSLLYKQYPNFVPSYKCRISLIHERVAITAAHCLQEKGYYQVRISSAIRSVAHMVLHPHFKLATLQNDIALLFLNKPFKVEKIGTVCIPPPGSVLDNLNCSSATAMKENQTSLKVVRLPMVSRDSCVGSLRQSRLGEFFQLHQSFVCAGGNDEDTCGGDGGSPLICPIPGLPGRYQQAGIVSWGIGCGGNLPGVYVNLAYFREWIDEVMTQNKFDINSYRF</sequence>
<gene>
    <name evidence="9" type="primary">AUGUSTUS-3.0.2_34618</name>
    <name evidence="9" type="ORF">TcasGA2_TC034618</name>
</gene>
<dbReference type="AlphaFoldDB" id="A0A139WKR7"/>
<evidence type="ECO:0000256" key="5">
    <source>
        <dbReference type="ARBA" id="ARBA00023180"/>
    </source>
</evidence>
<feature type="signal peptide" evidence="7">
    <location>
        <begin position="1"/>
        <end position="20"/>
    </location>
</feature>
<keyword evidence="5" id="KW-0325">Glycoprotein</keyword>
<keyword evidence="4" id="KW-1015">Disulfide bond</keyword>
<dbReference type="InterPro" id="IPR041515">
    <property type="entry name" value="PPAF-2-like_Clip"/>
</dbReference>
<dbReference type="EMBL" id="KQ971327">
    <property type="protein sequence ID" value="KYB28417.1"/>
    <property type="molecule type" value="Genomic_DNA"/>
</dbReference>
<dbReference type="PANTHER" id="PTHR24256">
    <property type="entry name" value="TRYPTASE-RELATED"/>
    <property type="match status" value="1"/>
</dbReference>
<accession>A0A139WKR7</accession>
<dbReference type="InterPro" id="IPR001254">
    <property type="entry name" value="Trypsin_dom"/>
</dbReference>
<dbReference type="PROSITE" id="PS50240">
    <property type="entry name" value="TRYPSIN_DOM"/>
    <property type="match status" value="1"/>
</dbReference>
<dbReference type="Proteomes" id="UP000007266">
    <property type="component" value="Linkage group 3"/>
</dbReference>
<dbReference type="PhylomeDB" id="A0A139WKR7"/>
<dbReference type="PROSITE" id="PS00134">
    <property type="entry name" value="TRYPSIN_HIS"/>
    <property type="match status" value="1"/>
</dbReference>
<dbReference type="SMART" id="SM00020">
    <property type="entry name" value="Tryp_SPc"/>
    <property type="match status" value="1"/>
</dbReference>
<dbReference type="GO" id="GO:0004252">
    <property type="term" value="F:serine-type endopeptidase activity"/>
    <property type="evidence" value="ECO:0000318"/>
    <property type="project" value="GO_Central"/>
</dbReference>
<dbReference type="InterPro" id="IPR043504">
    <property type="entry name" value="Peptidase_S1_PA_chymotrypsin"/>
</dbReference>
<dbReference type="Pfam" id="PF18322">
    <property type="entry name" value="CLIP_1"/>
    <property type="match status" value="1"/>
</dbReference>
<dbReference type="SUPFAM" id="SSF50494">
    <property type="entry name" value="Trypsin-like serine proteases"/>
    <property type="match status" value="1"/>
</dbReference>
<dbReference type="STRING" id="7070.A0A139WKR7"/>
<dbReference type="InterPro" id="IPR051487">
    <property type="entry name" value="Ser/Thr_Proteases_Immune/Dev"/>
</dbReference>
<evidence type="ECO:0000256" key="3">
    <source>
        <dbReference type="ARBA" id="ARBA00022729"/>
    </source>
</evidence>
<name>A0A139WKR7_TRICA</name>
<dbReference type="GO" id="GO:0006508">
    <property type="term" value="P:proteolysis"/>
    <property type="evidence" value="ECO:0000318"/>
    <property type="project" value="GO_Central"/>
</dbReference>
<evidence type="ECO:0000256" key="2">
    <source>
        <dbReference type="ARBA" id="ARBA00022525"/>
    </source>
</evidence>
<evidence type="ECO:0000313" key="10">
    <source>
        <dbReference type="Proteomes" id="UP000007266"/>
    </source>
</evidence>
<keyword evidence="10" id="KW-1185">Reference proteome</keyword>
<dbReference type="OrthoDB" id="6261922at2759"/>
<dbReference type="OMA" id="ININCTR"/>
<organism evidence="9 10">
    <name type="scientific">Tribolium castaneum</name>
    <name type="common">Red flour beetle</name>
    <dbReference type="NCBI Taxonomy" id="7070"/>
    <lineage>
        <taxon>Eukaryota</taxon>
        <taxon>Metazoa</taxon>
        <taxon>Ecdysozoa</taxon>
        <taxon>Arthropoda</taxon>
        <taxon>Hexapoda</taxon>
        <taxon>Insecta</taxon>
        <taxon>Pterygota</taxon>
        <taxon>Neoptera</taxon>
        <taxon>Endopterygota</taxon>
        <taxon>Coleoptera</taxon>
        <taxon>Polyphaga</taxon>
        <taxon>Cucujiformia</taxon>
        <taxon>Tenebrionidae</taxon>
        <taxon>Tenebrionidae incertae sedis</taxon>
        <taxon>Tribolium</taxon>
    </lineage>
</organism>
<evidence type="ECO:0000256" key="1">
    <source>
        <dbReference type="ARBA" id="ARBA00004613"/>
    </source>
</evidence>
<dbReference type="GO" id="GO:0005615">
    <property type="term" value="C:extracellular space"/>
    <property type="evidence" value="ECO:0000318"/>
    <property type="project" value="GO_Central"/>
</dbReference>
<evidence type="ECO:0000313" key="9">
    <source>
        <dbReference type="EMBL" id="KYB28417.1"/>
    </source>
</evidence>
<dbReference type="Pfam" id="PF00089">
    <property type="entry name" value="Trypsin"/>
    <property type="match status" value="1"/>
</dbReference>
<comment type="subcellular location">
    <subcellularLocation>
        <location evidence="1">Secreted</location>
    </subcellularLocation>
</comment>
<dbReference type="FunFam" id="2.40.10.10:FF:000054">
    <property type="entry name" value="Complement C1r subcomponent"/>
    <property type="match status" value="1"/>
</dbReference>
<evidence type="ECO:0000256" key="7">
    <source>
        <dbReference type="SAM" id="SignalP"/>
    </source>
</evidence>